<feature type="non-terminal residue" evidence="1">
    <location>
        <position position="140"/>
    </location>
</feature>
<sequence length="140" mass="15478">WEPPRGGSGLFPTEERAILKNDANWTVWSNSFISAAAYSEAHLTSFQEGINQLAACNLALPERFAAGFFVASLWRDPDDANSWHTWVESFKLTDATTLTTAIHDLKSTVRIRGTASSSSSSLQSALVTVEKDRRKNGRNF</sequence>
<keyword evidence="2" id="KW-1185">Reference proteome</keyword>
<dbReference type="EMBL" id="JAWWNJ010000137">
    <property type="protein sequence ID" value="KAK6984493.1"/>
    <property type="molecule type" value="Genomic_DNA"/>
</dbReference>
<organism evidence="1 2">
    <name type="scientific">Favolaschia claudopus</name>
    <dbReference type="NCBI Taxonomy" id="2862362"/>
    <lineage>
        <taxon>Eukaryota</taxon>
        <taxon>Fungi</taxon>
        <taxon>Dikarya</taxon>
        <taxon>Basidiomycota</taxon>
        <taxon>Agaricomycotina</taxon>
        <taxon>Agaricomycetes</taxon>
        <taxon>Agaricomycetidae</taxon>
        <taxon>Agaricales</taxon>
        <taxon>Marasmiineae</taxon>
        <taxon>Mycenaceae</taxon>
        <taxon>Favolaschia</taxon>
    </lineage>
</organism>
<dbReference type="Proteomes" id="UP001362999">
    <property type="component" value="Unassembled WGS sequence"/>
</dbReference>
<evidence type="ECO:0000313" key="1">
    <source>
        <dbReference type="EMBL" id="KAK6984493.1"/>
    </source>
</evidence>
<name>A0AAV9ZJW3_9AGAR</name>
<dbReference type="AlphaFoldDB" id="A0AAV9ZJW3"/>
<comment type="caution">
    <text evidence="1">The sequence shown here is derived from an EMBL/GenBank/DDBJ whole genome shotgun (WGS) entry which is preliminary data.</text>
</comment>
<gene>
    <name evidence="1" type="ORF">R3P38DRAFT_2378952</name>
</gene>
<reference evidence="1 2" key="1">
    <citation type="journal article" date="2024" name="J Genomics">
        <title>Draft genome sequencing and assembly of Favolaschia claudopus CIRM-BRFM 2984 isolated from oak limbs.</title>
        <authorList>
            <person name="Navarro D."/>
            <person name="Drula E."/>
            <person name="Chaduli D."/>
            <person name="Cazenave R."/>
            <person name="Ahrendt S."/>
            <person name="Wang J."/>
            <person name="Lipzen A."/>
            <person name="Daum C."/>
            <person name="Barry K."/>
            <person name="Grigoriev I.V."/>
            <person name="Favel A."/>
            <person name="Rosso M.N."/>
            <person name="Martin F."/>
        </authorList>
    </citation>
    <scope>NUCLEOTIDE SEQUENCE [LARGE SCALE GENOMIC DNA]</scope>
    <source>
        <strain evidence="1 2">CIRM-BRFM 2984</strain>
    </source>
</reference>
<evidence type="ECO:0000313" key="2">
    <source>
        <dbReference type="Proteomes" id="UP001362999"/>
    </source>
</evidence>
<feature type="non-terminal residue" evidence="1">
    <location>
        <position position="1"/>
    </location>
</feature>
<accession>A0AAV9ZJW3</accession>
<protein>
    <submittedName>
        <fullName evidence="1">Uncharacterized protein</fullName>
    </submittedName>
</protein>
<proteinExistence type="predicted"/>